<dbReference type="InterPro" id="IPR002931">
    <property type="entry name" value="Transglutaminase-like"/>
</dbReference>
<accession>A0A3Q1GNA5</accession>
<organism evidence="10 11">
    <name type="scientific">Acanthochromis polyacanthus</name>
    <name type="common">spiny chromis</name>
    <dbReference type="NCBI Taxonomy" id="80966"/>
    <lineage>
        <taxon>Eukaryota</taxon>
        <taxon>Metazoa</taxon>
        <taxon>Chordata</taxon>
        <taxon>Craniata</taxon>
        <taxon>Vertebrata</taxon>
        <taxon>Euteleostomi</taxon>
        <taxon>Actinopterygii</taxon>
        <taxon>Neopterygii</taxon>
        <taxon>Teleostei</taxon>
        <taxon>Neoteleostei</taxon>
        <taxon>Acanthomorphata</taxon>
        <taxon>Ovalentaria</taxon>
        <taxon>Pomacentridae</taxon>
        <taxon>Acanthochromis</taxon>
    </lineage>
</organism>
<dbReference type="InParanoid" id="A0A3Q1GNA5"/>
<evidence type="ECO:0000256" key="5">
    <source>
        <dbReference type="ARBA" id="ARBA00022837"/>
    </source>
</evidence>
<dbReference type="GeneTree" id="ENSGT01050000244939"/>
<dbReference type="Pfam" id="PF00868">
    <property type="entry name" value="Transglut_N"/>
    <property type="match status" value="1"/>
</dbReference>
<protein>
    <recommendedName>
        <fullName evidence="7">protein-glutamine gamma-glutamyltransferase</fullName>
        <ecNumber evidence="7">2.3.2.13</ecNumber>
    </recommendedName>
</protein>
<feature type="active site" evidence="8">
    <location>
        <position position="366"/>
    </location>
</feature>
<name>A0A3Q1GNA5_9TELE</name>
<reference evidence="10" key="2">
    <citation type="submission" date="2025-09" db="UniProtKB">
        <authorList>
            <consortium name="Ensembl"/>
        </authorList>
    </citation>
    <scope>IDENTIFICATION</scope>
</reference>
<dbReference type="AlphaFoldDB" id="A0A3Q1GNA5"/>
<dbReference type="PANTHER" id="PTHR11590:SF42">
    <property type="entry name" value="COAGULATION FACTOR XIII A CHAIN"/>
    <property type="match status" value="1"/>
</dbReference>
<dbReference type="FunFam" id="3.90.260.10:FF:000001">
    <property type="entry name" value="Protein-glutamine gamma-glutamyltransferase 2"/>
    <property type="match status" value="1"/>
</dbReference>
<dbReference type="InterPro" id="IPR036238">
    <property type="entry name" value="Transglutaminase_C_sf"/>
</dbReference>
<dbReference type="GO" id="GO:0007399">
    <property type="term" value="P:nervous system development"/>
    <property type="evidence" value="ECO:0007669"/>
    <property type="project" value="UniProtKB-ARBA"/>
</dbReference>
<dbReference type="PIRSF" id="PIRSF000459">
    <property type="entry name" value="TGM_EBP42"/>
    <property type="match status" value="1"/>
</dbReference>
<dbReference type="Pfam" id="PF00927">
    <property type="entry name" value="Transglut_C"/>
    <property type="match status" value="1"/>
</dbReference>
<dbReference type="EC" id="2.3.2.13" evidence="7"/>
<evidence type="ECO:0000259" key="9">
    <source>
        <dbReference type="SMART" id="SM00460"/>
    </source>
</evidence>
<evidence type="ECO:0000256" key="1">
    <source>
        <dbReference type="ARBA" id="ARBA00001913"/>
    </source>
</evidence>
<dbReference type="InterPro" id="IPR036985">
    <property type="entry name" value="Transglutaminase-like_sf"/>
</dbReference>
<dbReference type="Pfam" id="PF01841">
    <property type="entry name" value="Transglut_core"/>
    <property type="match status" value="1"/>
</dbReference>
<dbReference type="SUPFAM" id="SSF54001">
    <property type="entry name" value="Cysteine proteinases"/>
    <property type="match status" value="1"/>
</dbReference>
<dbReference type="Ensembl" id="ENSAPOT00000023611.1">
    <property type="protein sequence ID" value="ENSAPOP00000031014.1"/>
    <property type="gene ID" value="ENSAPOG00000018172.1"/>
</dbReference>
<comment type="similarity">
    <text evidence="2">Belongs to the transglutaminase superfamily. Transglutaminase family.</text>
</comment>
<evidence type="ECO:0000256" key="4">
    <source>
        <dbReference type="ARBA" id="ARBA00022723"/>
    </source>
</evidence>
<dbReference type="GO" id="GO:0072378">
    <property type="term" value="P:blood coagulation, fibrin clot formation"/>
    <property type="evidence" value="ECO:0007669"/>
    <property type="project" value="TreeGrafter"/>
</dbReference>
<dbReference type="InterPro" id="IPR050779">
    <property type="entry name" value="Transglutaminase"/>
</dbReference>
<dbReference type="GO" id="GO:0003810">
    <property type="term" value="F:protein-glutamine gamma-glutamyltransferase activity"/>
    <property type="evidence" value="ECO:0007669"/>
    <property type="project" value="UniProtKB-EC"/>
</dbReference>
<keyword evidence="4" id="KW-0479">Metal-binding</keyword>
<evidence type="ECO:0000256" key="3">
    <source>
        <dbReference type="ARBA" id="ARBA00022679"/>
    </source>
</evidence>
<keyword evidence="3" id="KW-0808">Transferase</keyword>
<dbReference type="GO" id="GO:0046872">
    <property type="term" value="F:metal ion binding"/>
    <property type="evidence" value="ECO:0007669"/>
    <property type="project" value="UniProtKB-KW"/>
</dbReference>
<evidence type="ECO:0000313" key="10">
    <source>
        <dbReference type="Ensembl" id="ENSAPOP00000031014.1"/>
    </source>
</evidence>
<keyword evidence="11" id="KW-1185">Reference proteome</keyword>
<evidence type="ECO:0000313" key="11">
    <source>
        <dbReference type="Proteomes" id="UP000257200"/>
    </source>
</evidence>
<dbReference type="Proteomes" id="UP000257200">
    <property type="component" value="Unplaced"/>
</dbReference>
<dbReference type="InterPro" id="IPR001102">
    <property type="entry name" value="Transglutaminase_N"/>
</dbReference>
<dbReference type="InterPro" id="IPR038765">
    <property type="entry name" value="Papain-like_cys_pep_sf"/>
</dbReference>
<dbReference type="SUPFAM" id="SSF49309">
    <property type="entry name" value="Transglutaminase, two C-terminal domains"/>
    <property type="match status" value="1"/>
</dbReference>
<evidence type="ECO:0000256" key="6">
    <source>
        <dbReference type="ARBA" id="ARBA00023315"/>
    </source>
</evidence>
<evidence type="ECO:0000256" key="8">
    <source>
        <dbReference type="PIRSR" id="PIRSR000459-1"/>
    </source>
</evidence>
<dbReference type="InterPro" id="IPR023608">
    <property type="entry name" value="Transglutaminase_animal"/>
</dbReference>
<feature type="active site" evidence="8">
    <location>
        <position position="307"/>
    </location>
</feature>
<dbReference type="SMART" id="SM00460">
    <property type="entry name" value="TGc"/>
    <property type="match status" value="1"/>
</dbReference>
<proteinExistence type="inferred from homology"/>
<dbReference type="Gene3D" id="3.90.260.10">
    <property type="entry name" value="Transglutaminase-like"/>
    <property type="match status" value="1"/>
</dbReference>
<keyword evidence="6" id="KW-0012">Acyltransferase</keyword>
<dbReference type="PANTHER" id="PTHR11590">
    <property type="entry name" value="PROTEIN-GLUTAMINE GAMMA-GLUTAMYLTRANSFERASE"/>
    <property type="match status" value="1"/>
</dbReference>
<dbReference type="SUPFAM" id="SSF81296">
    <property type="entry name" value="E set domains"/>
    <property type="match status" value="1"/>
</dbReference>
<keyword evidence="5" id="KW-0106">Calcium</keyword>
<dbReference type="InterPro" id="IPR013783">
    <property type="entry name" value="Ig-like_fold"/>
</dbReference>
<dbReference type="InterPro" id="IPR013808">
    <property type="entry name" value="Transglutaminase_AS"/>
</dbReference>
<dbReference type="InterPro" id="IPR008958">
    <property type="entry name" value="Transglutaminase_C"/>
</dbReference>
<evidence type="ECO:0000256" key="7">
    <source>
        <dbReference type="ARBA" id="ARBA00024222"/>
    </source>
</evidence>
<evidence type="ECO:0000256" key="2">
    <source>
        <dbReference type="ARBA" id="ARBA00005968"/>
    </source>
</evidence>
<sequence>TASTRRRRGPTLEEVRTAPPTTRLGKIVSFCRVKPCLFVPATLTVENVDMSQQINKPKHYTTAYETQNLVVRRGHEFVVRVSFNRELVQEDDFQLEFLIGSNPSANKGSLVVVTFGSRRGGPWAGQILEMQGSSVLLGVTPSPTAIVGKYRTYVAISVGSGMQRTKRNAATDLYMLFNAWCPEDPVFLANDSERMEYVLNDFGIIYQGSMGSIISRSWVYGQFEPGILDACIFILDSSRMPIYNRGNIIKVVRKGSAMINSQDDNGVVVGNWSNDYSMGIAPTAWTGSVAILQQYANTGTPVLYGQCWVFAGVFCTFLRCLGIPTRVITNFSSAHDNTGNLKTDLIFKLDGTPDRRATRDSIWNYHCWNECWMTRPDLPAGYGGWQIVDGTPQETSDGHFRCGPASVAAIKEGNICLPFDCGFVFAEVNSDVVFHKKDRYGTMEVFKVDTTHIGQGLFTKALSSNQYVDVTRTYKHPEGMSTVTWTSPSASTPASTPTTSKTWTSPSLWQPSRVSSLGVVVVVCFIVFYRVWRCNAVSVCVEENSVIVKIQADEYLPHLNGQDSIRFILSGSSEDQSVSAIKVVTLQSPTLTLTVSGQPRVQQQMFVTVSFTNPLKDPLQNVYMYLEGAGVMALRRKIEPLASVSWMEAYTPRLTGPRRIVAVMYCSNLSNVSGATRSSLHATYYMPLATCYMLHDWLCKEIIKIHHLSKLKNEKKNFHFQLYNSP</sequence>
<dbReference type="PROSITE" id="PS00547">
    <property type="entry name" value="TRANSGLUTAMINASES"/>
    <property type="match status" value="1"/>
</dbReference>
<comment type="cofactor">
    <cofactor evidence="1">
        <name>Ca(2+)</name>
        <dbReference type="ChEBI" id="CHEBI:29108"/>
    </cofactor>
</comment>
<feature type="active site" evidence="8">
    <location>
        <position position="389"/>
    </location>
</feature>
<dbReference type="InterPro" id="IPR014756">
    <property type="entry name" value="Ig_E-set"/>
</dbReference>
<dbReference type="STRING" id="80966.ENSAPOP00000031014"/>
<dbReference type="Gene3D" id="2.60.40.10">
    <property type="entry name" value="Immunoglobulins"/>
    <property type="match status" value="2"/>
</dbReference>
<reference evidence="10" key="1">
    <citation type="submission" date="2025-08" db="UniProtKB">
        <authorList>
            <consortium name="Ensembl"/>
        </authorList>
    </citation>
    <scope>IDENTIFICATION</scope>
</reference>
<feature type="domain" description="Transglutaminase-like" evidence="9">
    <location>
        <begin position="299"/>
        <end position="392"/>
    </location>
</feature>